<dbReference type="OrthoDB" id="9803333at2"/>
<dbReference type="KEGG" id="uli:ETAA1_04040"/>
<dbReference type="PANTHER" id="PTHR43477:SF1">
    <property type="entry name" value="DIHYDROANTICAPSIN 7-DEHYDROGENASE"/>
    <property type="match status" value="1"/>
</dbReference>
<sequence length="250" mass="25186">MSSPDADAAPVYLVFGATGGIGSALSRRLAARGARLVVAARDADRLRAFAAEIGAEPHPVDATRFDDATACAEAAVQRFGRLDGVANCVGSLLLKPAHTTTEDEWAATVAANLTSAFAVLRAAAKAVTAPGGSVVLVSSAAARVGLMNHEAISAAKAGVIGLTLSAAATYAPRGIRVNCVAPGLVRTPMTARLTANEASLKASTAMHALGRVGDPDDVAGAIEWLLGPESGWVTGQVLGVDGGLATVRPR</sequence>
<evidence type="ECO:0000259" key="3">
    <source>
        <dbReference type="SMART" id="SM00822"/>
    </source>
</evidence>
<feature type="domain" description="Ketoreductase" evidence="3">
    <location>
        <begin position="10"/>
        <end position="170"/>
    </location>
</feature>
<protein>
    <submittedName>
        <fullName evidence="4">3-oxoacyl-[acyl-carrier-protein] reductase FabG</fullName>
        <ecNumber evidence="4">1.1.1.100</ecNumber>
    </submittedName>
</protein>
<keyword evidence="5" id="KW-1185">Reference proteome</keyword>
<evidence type="ECO:0000256" key="1">
    <source>
        <dbReference type="ARBA" id="ARBA00006484"/>
    </source>
</evidence>
<dbReference type="Gene3D" id="3.40.50.720">
    <property type="entry name" value="NAD(P)-binding Rossmann-like Domain"/>
    <property type="match status" value="1"/>
</dbReference>
<organism evidence="4 5">
    <name type="scientific">Urbifossiella limnaea</name>
    <dbReference type="NCBI Taxonomy" id="2528023"/>
    <lineage>
        <taxon>Bacteria</taxon>
        <taxon>Pseudomonadati</taxon>
        <taxon>Planctomycetota</taxon>
        <taxon>Planctomycetia</taxon>
        <taxon>Gemmatales</taxon>
        <taxon>Gemmataceae</taxon>
        <taxon>Urbifossiella</taxon>
    </lineage>
</organism>
<dbReference type="InterPro" id="IPR051122">
    <property type="entry name" value="SDR_DHRS6-like"/>
</dbReference>
<dbReference type="PANTHER" id="PTHR43477">
    <property type="entry name" value="DIHYDROANTICAPSIN 7-DEHYDROGENASE"/>
    <property type="match status" value="1"/>
</dbReference>
<dbReference type="EMBL" id="CP036273">
    <property type="protein sequence ID" value="QDU18514.1"/>
    <property type="molecule type" value="Genomic_DNA"/>
</dbReference>
<dbReference type="InterPro" id="IPR057326">
    <property type="entry name" value="KR_dom"/>
</dbReference>
<dbReference type="CDD" id="cd05233">
    <property type="entry name" value="SDR_c"/>
    <property type="match status" value="1"/>
</dbReference>
<dbReference type="InterPro" id="IPR002347">
    <property type="entry name" value="SDR_fam"/>
</dbReference>
<dbReference type="Proteomes" id="UP000319576">
    <property type="component" value="Chromosome"/>
</dbReference>
<dbReference type="InterPro" id="IPR036291">
    <property type="entry name" value="NAD(P)-bd_dom_sf"/>
</dbReference>
<dbReference type="GO" id="GO:0004316">
    <property type="term" value="F:3-oxoacyl-[acyl-carrier-protein] reductase (NADPH) activity"/>
    <property type="evidence" value="ECO:0007669"/>
    <property type="project" value="UniProtKB-EC"/>
</dbReference>
<dbReference type="AlphaFoldDB" id="A0A517XLY1"/>
<reference evidence="4 5" key="1">
    <citation type="submission" date="2019-02" db="EMBL/GenBank/DDBJ databases">
        <title>Deep-cultivation of Planctomycetes and their phenomic and genomic characterization uncovers novel biology.</title>
        <authorList>
            <person name="Wiegand S."/>
            <person name="Jogler M."/>
            <person name="Boedeker C."/>
            <person name="Pinto D."/>
            <person name="Vollmers J."/>
            <person name="Rivas-Marin E."/>
            <person name="Kohn T."/>
            <person name="Peeters S.H."/>
            <person name="Heuer A."/>
            <person name="Rast P."/>
            <person name="Oberbeckmann S."/>
            <person name="Bunk B."/>
            <person name="Jeske O."/>
            <person name="Meyerdierks A."/>
            <person name="Storesund J.E."/>
            <person name="Kallscheuer N."/>
            <person name="Luecker S."/>
            <person name="Lage O.M."/>
            <person name="Pohl T."/>
            <person name="Merkel B.J."/>
            <person name="Hornburger P."/>
            <person name="Mueller R.-W."/>
            <person name="Bruemmer F."/>
            <person name="Labrenz M."/>
            <person name="Spormann A.M."/>
            <person name="Op den Camp H."/>
            <person name="Overmann J."/>
            <person name="Amann R."/>
            <person name="Jetten M.S.M."/>
            <person name="Mascher T."/>
            <person name="Medema M.H."/>
            <person name="Devos D.P."/>
            <person name="Kaster A.-K."/>
            <person name="Ovreas L."/>
            <person name="Rohde M."/>
            <person name="Galperin M.Y."/>
            <person name="Jogler C."/>
        </authorList>
    </citation>
    <scope>NUCLEOTIDE SEQUENCE [LARGE SCALE GENOMIC DNA]</scope>
    <source>
        <strain evidence="4 5">ETA_A1</strain>
    </source>
</reference>
<dbReference type="Pfam" id="PF13561">
    <property type="entry name" value="adh_short_C2"/>
    <property type="match status" value="1"/>
</dbReference>
<evidence type="ECO:0000313" key="5">
    <source>
        <dbReference type="Proteomes" id="UP000319576"/>
    </source>
</evidence>
<dbReference type="SMART" id="SM00822">
    <property type="entry name" value="PKS_KR"/>
    <property type="match status" value="1"/>
</dbReference>
<comment type="similarity">
    <text evidence="1">Belongs to the short-chain dehydrogenases/reductases (SDR) family.</text>
</comment>
<dbReference type="FunFam" id="3.40.50.720:FF:000084">
    <property type="entry name" value="Short-chain dehydrogenase reductase"/>
    <property type="match status" value="1"/>
</dbReference>
<dbReference type="PRINTS" id="PR00081">
    <property type="entry name" value="GDHRDH"/>
</dbReference>
<accession>A0A517XLY1</accession>
<keyword evidence="2 4" id="KW-0560">Oxidoreductase</keyword>
<name>A0A517XLY1_9BACT</name>
<dbReference type="EC" id="1.1.1.100" evidence="4"/>
<proteinExistence type="inferred from homology"/>
<evidence type="ECO:0000313" key="4">
    <source>
        <dbReference type="EMBL" id="QDU18514.1"/>
    </source>
</evidence>
<gene>
    <name evidence="4" type="primary">fabG_2</name>
    <name evidence="4" type="ORF">ETAA1_04040</name>
</gene>
<evidence type="ECO:0000256" key="2">
    <source>
        <dbReference type="ARBA" id="ARBA00023002"/>
    </source>
</evidence>
<dbReference type="RefSeq" id="WP_145233861.1">
    <property type="nucleotide sequence ID" value="NZ_CP036273.1"/>
</dbReference>
<dbReference type="SUPFAM" id="SSF51735">
    <property type="entry name" value="NAD(P)-binding Rossmann-fold domains"/>
    <property type="match status" value="1"/>
</dbReference>